<dbReference type="InterPro" id="IPR015421">
    <property type="entry name" value="PyrdxlP-dep_Trfase_major"/>
</dbReference>
<dbReference type="GO" id="GO:0042853">
    <property type="term" value="P:L-alanine catabolic process"/>
    <property type="evidence" value="ECO:0007669"/>
    <property type="project" value="UniProtKB-UniPathway"/>
</dbReference>
<reference evidence="8 10" key="1">
    <citation type="submission" date="2015-02" db="EMBL/GenBank/DDBJ databases">
        <authorList>
            <person name="Chooi Y.-H."/>
        </authorList>
    </citation>
    <scope>NUCLEOTIDE SEQUENCE [LARGE SCALE GENOMIC DNA]</scope>
    <source>
        <strain evidence="8">E3</strain>
    </source>
</reference>
<dbReference type="FunFam" id="1.10.287.1970:FF:000001">
    <property type="entry name" value="Alanine aminotransferase 2"/>
    <property type="match status" value="1"/>
</dbReference>
<name>A0A0G4ILJ7_PLABS</name>
<reference evidence="9 11" key="2">
    <citation type="submission" date="2018-03" db="EMBL/GenBank/DDBJ databases">
        <authorList>
            <person name="Fogelqvist J."/>
        </authorList>
    </citation>
    <scope>NUCLEOTIDE SEQUENCE [LARGE SCALE GENOMIC DNA]</scope>
</reference>
<evidence type="ECO:0000256" key="1">
    <source>
        <dbReference type="ARBA" id="ARBA00001933"/>
    </source>
</evidence>
<dbReference type="Gene3D" id="3.90.1150.10">
    <property type="entry name" value="Aspartate Aminotransferase, domain 1"/>
    <property type="match status" value="1"/>
</dbReference>
<evidence type="ECO:0000256" key="3">
    <source>
        <dbReference type="ARBA" id="ARBA00022576"/>
    </source>
</evidence>
<evidence type="ECO:0000256" key="6">
    <source>
        <dbReference type="ARBA" id="ARBA00025785"/>
    </source>
</evidence>
<evidence type="ECO:0000256" key="5">
    <source>
        <dbReference type="ARBA" id="ARBA00022898"/>
    </source>
</evidence>
<dbReference type="EMBL" id="CDSF01000046">
    <property type="protein sequence ID" value="CEO95997.1"/>
    <property type="molecule type" value="Genomic_DNA"/>
</dbReference>
<dbReference type="AlphaFoldDB" id="A0A0G4ILJ7"/>
<dbReference type="Gene3D" id="3.40.640.10">
    <property type="entry name" value="Type I PLP-dependent aspartate aminotransferase-like (Major domain)"/>
    <property type="match status" value="1"/>
</dbReference>
<dbReference type="EMBL" id="OVEO01000001">
    <property type="protein sequence ID" value="SPQ93458.1"/>
    <property type="molecule type" value="Genomic_DNA"/>
</dbReference>
<keyword evidence="5" id="KW-0663">Pyridoxal phosphate</keyword>
<proteinExistence type="inferred from homology"/>
<evidence type="ECO:0000313" key="8">
    <source>
        <dbReference type="EMBL" id="CEO95997.1"/>
    </source>
</evidence>
<comment type="subunit">
    <text evidence="2">Homodimer.</text>
</comment>
<dbReference type="Gene3D" id="1.10.287.1970">
    <property type="match status" value="1"/>
</dbReference>
<dbReference type="SUPFAM" id="SSF53383">
    <property type="entry name" value="PLP-dependent transferases"/>
    <property type="match status" value="1"/>
</dbReference>
<dbReference type="OMA" id="FGFECPP"/>
<comment type="cofactor">
    <cofactor evidence="1">
        <name>pyridoxal 5'-phosphate</name>
        <dbReference type="ChEBI" id="CHEBI:597326"/>
    </cofactor>
</comment>
<dbReference type="GO" id="GO:0004021">
    <property type="term" value="F:L-alanine:2-oxoglutarate aminotransferase activity"/>
    <property type="evidence" value="ECO:0007669"/>
    <property type="project" value="TreeGrafter"/>
</dbReference>
<comment type="similarity">
    <text evidence="6">Belongs to the class-I pyridoxal-phosphate-dependent aminotransferase family. Alanine aminotransferase subfamily.</text>
</comment>
<gene>
    <name evidence="8" type="ORF">PBRA_004687</name>
    <name evidence="9" type="ORF">PLBR_LOCUS673</name>
</gene>
<evidence type="ECO:0000313" key="10">
    <source>
        <dbReference type="Proteomes" id="UP000039324"/>
    </source>
</evidence>
<keyword evidence="9" id="KW-0496">Mitochondrion</keyword>
<evidence type="ECO:0000313" key="11">
    <source>
        <dbReference type="Proteomes" id="UP000290189"/>
    </source>
</evidence>
<evidence type="ECO:0000313" key="9">
    <source>
        <dbReference type="EMBL" id="SPQ93458.1"/>
    </source>
</evidence>
<dbReference type="GO" id="GO:0030170">
    <property type="term" value="F:pyridoxal phosphate binding"/>
    <property type="evidence" value="ECO:0007669"/>
    <property type="project" value="InterPro"/>
</dbReference>
<dbReference type="InterPro" id="IPR004839">
    <property type="entry name" value="Aminotransferase_I/II_large"/>
</dbReference>
<protein>
    <recommendedName>
        <fullName evidence="7">Aminotransferase class I/classII large domain-containing protein</fullName>
    </recommendedName>
</protein>
<sequence>MATGAAARALALSIETLNSNVIRARYAVRSEVAARATVLAKRLADGDKTLPFKSVISCNIGNPQAVHSQKPLTYIRQVLAMCMYPDLVSCGIFPTDAVNRARSLLDAMPGGIGAYSNSQGHERVRADIASFLTNRDGLPTSIDEIYCTKGASEAVRMTLECLIRDGTDGVLVPVPQYPLYSSTLTVLGGQTIGYFLNERDQWSQSRAELTRAYDEASKLGANIRALVLINPGNPTGQVLDRLTIEATIRFCDERNMVLMADEVYADNVYDPDCEFVSCRRVAQEIGSNVQIVSYNSVSKGFIGECGLRGGYMHLWNFPSDVMEQFTKLASMSLCSNTVGQIAMALHLRPPVEGDESYPVYAAERQSVIDSLRRRAVRMSEALNKLDGMSCTLIQGAMYAFPRIRLPAGAVDEAKARNIAPDEFYVRELLEQTGIVCVAGSGFLQEHGTYHFRITILPPEDQIDEVVERLTNFHKQFLARFP</sequence>
<evidence type="ECO:0000259" key="7">
    <source>
        <dbReference type="Pfam" id="PF00155"/>
    </source>
</evidence>
<dbReference type="Proteomes" id="UP000290189">
    <property type="component" value="Unassembled WGS sequence"/>
</dbReference>
<dbReference type="PANTHER" id="PTHR11751">
    <property type="entry name" value="ALANINE AMINOTRANSFERASE"/>
    <property type="match status" value="1"/>
</dbReference>
<dbReference type="FunFam" id="3.40.640.10:FF:000012">
    <property type="entry name" value="alanine aminotransferase 2"/>
    <property type="match status" value="1"/>
</dbReference>
<dbReference type="PANTHER" id="PTHR11751:SF29">
    <property type="entry name" value="ALANINE TRANSAMINASE"/>
    <property type="match status" value="1"/>
</dbReference>
<dbReference type="CDD" id="cd00609">
    <property type="entry name" value="AAT_like"/>
    <property type="match status" value="1"/>
</dbReference>
<dbReference type="UniPathway" id="UPA00528">
    <property type="reaction ID" value="UER00586"/>
</dbReference>
<dbReference type="InterPro" id="IPR045088">
    <property type="entry name" value="ALAT1/2-like"/>
</dbReference>
<dbReference type="STRING" id="37360.A0A0G4ILJ7"/>
<evidence type="ECO:0000256" key="2">
    <source>
        <dbReference type="ARBA" id="ARBA00011738"/>
    </source>
</evidence>
<dbReference type="OrthoDB" id="1732682at2759"/>
<keyword evidence="3" id="KW-0032">Aminotransferase</keyword>
<dbReference type="Pfam" id="PF00155">
    <property type="entry name" value="Aminotran_1_2"/>
    <property type="match status" value="1"/>
</dbReference>
<dbReference type="InterPro" id="IPR015424">
    <property type="entry name" value="PyrdxlP-dep_Trfase"/>
</dbReference>
<dbReference type="Proteomes" id="UP000039324">
    <property type="component" value="Unassembled WGS sequence"/>
</dbReference>
<keyword evidence="10" id="KW-1185">Reference proteome</keyword>
<dbReference type="InterPro" id="IPR015422">
    <property type="entry name" value="PyrdxlP-dep_Trfase_small"/>
</dbReference>
<dbReference type="FunFam" id="3.90.1150.10:FF:000010">
    <property type="entry name" value="Alanine aminotransferase 2"/>
    <property type="match status" value="1"/>
</dbReference>
<accession>A0A0G4ILJ7</accession>
<keyword evidence="4" id="KW-0808">Transferase</keyword>
<evidence type="ECO:0000256" key="4">
    <source>
        <dbReference type="ARBA" id="ARBA00022679"/>
    </source>
</evidence>
<organism evidence="8 10">
    <name type="scientific">Plasmodiophora brassicae</name>
    <name type="common">Clubroot disease agent</name>
    <dbReference type="NCBI Taxonomy" id="37360"/>
    <lineage>
        <taxon>Eukaryota</taxon>
        <taxon>Sar</taxon>
        <taxon>Rhizaria</taxon>
        <taxon>Endomyxa</taxon>
        <taxon>Phytomyxea</taxon>
        <taxon>Plasmodiophorida</taxon>
        <taxon>Plasmodiophoridae</taxon>
        <taxon>Plasmodiophora</taxon>
    </lineage>
</organism>
<feature type="domain" description="Aminotransferase class I/classII large" evidence="7">
    <location>
        <begin position="107"/>
        <end position="469"/>
    </location>
</feature>
<geneLocation type="mitochondrion" evidence="9"/>